<accession>A0A1I4PSG2</accession>
<organism evidence="2 3">
    <name type="scientific">Ectothiorhodospira mobilis</name>
    <dbReference type="NCBI Taxonomy" id="195064"/>
    <lineage>
        <taxon>Bacteria</taxon>
        <taxon>Pseudomonadati</taxon>
        <taxon>Pseudomonadota</taxon>
        <taxon>Gammaproteobacteria</taxon>
        <taxon>Chromatiales</taxon>
        <taxon>Ectothiorhodospiraceae</taxon>
        <taxon>Ectothiorhodospira</taxon>
    </lineage>
</organism>
<sequence length="207" mass="22250">MLLIMACLALPILAIAPVMAMDRPTLLVLGDSLSAAHGIPLEAGWVALLADRLERRDPPWRVVNASAGGETTRGGLSRLPALLQRHEPQVVVLALGGNDGLRGISPDEARDNLEALVGTARKAGARVLLVGIRVPPNLGRRYAERFHGIYHQLAESQDVPLVPFLLEGVALEAGMMQPDGIHPTARAQARMLDTVWPELEPLLDAQD</sequence>
<gene>
    <name evidence="2" type="ORF">SAMN05421721_102196</name>
</gene>
<dbReference type="PANTHER" id="PTHR30383:SF24">
    <property type="entry name" value="THIOESTERASE 1_PROTEASE 1_LYSOPHOSPHOLIPASE L1"/>
    <property type="match status" value="1"/>
</dbReference>
<dbReference type="PANTHER" id="PTHR30383">
    <property type="entry name" value="THIOESTERASE 1/PROTEASE 1/LYSOPHOSPHOLIPASE L1"/>
    <property type="match status" value="1"/>
</dbReference>
<dbReference type="Gene3D" id="3.40.50.1110">
    <property type="entry name" value="SGNH hydrolase"/>
    <property type="match status" value="1"/>
</dbReference>
<dbReference type="GO" id="GO:0004622">
    <property type="term" value="F:phosphatidylcholine lysophospholipase activity"/>
    <property type="evidence" value="ECO:0007669"/>
    <property type="project" value="TreeGrafter"/>
</dbReference>
<evidence type="ECO:0000313" key="2">
    <source>
        <dbReference type="EMBL" id="SFM30664.1"/>
    </source>
</evidence>
<dbReference type="CDD" id="cd01822">
    <property type="entry name" value="Lysophospholipase_L1_like"/>
    <property type="match status" value="1"/>
</dbReference>
<dbReference type="InterPro" id="IPR036514">
    <property type="entry name" value="SGNH_hydro_sf"/>
</dbReference>
<proteinExistence type="predicted"/>
<evidence type="ECO:0000259" key="1">
    <source>
        <dbReference type="Pfam" id="PF13472"/>
    </source>
</evidence>
<dbReference type="AlphaFoldDB" id="A0A1I4PSG2"/>
<dbReference type="EMBL" id="FOUO01000002">
    <property type="protein sequence ID" value="SFM30664.1"/>
    <property type="molecule type" value="Genomic_DNA"/>
</dbReference>
<dbReference type="InterPro" id="IPR013830">
    <property type="entry name" value="SGNH_hydro"/>
</dbReference>
<dbReference type="STRING" id="195064.SAMN05421721_102196"/>
<evidence type="ECO:0000313" key="3">
    <source>
        <dbReference type="Proteomes" id="UP000199556"/>
    </source>
</evidence>
<keyword evidence="3" id="KW-1185">Reference proteome</keyword>
<dbReference type="SUPFAM" id="SSF52266">
    <property type="entry name" value="SGNH hydrolase"/>
    <property type="match status" value="1"/>
</dbReference>
<dbReference type="Pfam" id="PF13472">
    <property type="entry name" value="Lipase_GDSL_2"/>
    <property type="match status" value="1"/>
</dbReference>
<reference evidence="2 3" key="1">
    <citation type="submission" date="2016-10" db="EMBL/GenBank/DDBJ databases">
        <authorList>
            <person name="de Groot N.N."/>
        </authorList>
    </citation>
    <scope>NUCLEOTIDE SEQUENCE [LARGE SCALE GENOMIC DNA]</scope>
    <source>
        <strain evidence="2 3">DSM 4180</strain>
    </source>
</reference>
<protein>
    <submittedName>
        <fullName evidence="2">Acyl-CoA thioesterase-1</fullName>
    </submittedName>
</protein>
<feature type="domain" description="SGNH hydrolase-type esterase" evidence="1">
    <location>
        <begin position="28"/>
        <end position="189"/>
    </location>
</feature>
<dbReference type="Proteomes" id="UP000199556">
    <property type="component" value="Unassembled WGS sequence"/>
</dbReference>
<name>A0A1I4PSG2_ECTMO</name>
<dbReference type="InterPro" id="IPR051532">
    <property type="entry name" value="Ester_Hydrolysis_Enzymes"/>
</dbReference>